<proteinExistence type="predicted"/>
<dbReference type="Proteomes" id="UP000681722">
    <property type="component" value="Unassembled WGS sequence"/>
</dbReference>
<evidence type="ECO:0000313" key="2">
    <source>
        <dbReference type="EMBL" id="CAF4536369.1"/>
    </source>
</evidence>
<accession>A0A8S2Y5Q4</accession>
<reference evidence="2" key="1">
    <citation type="submission" date="2021-02" db="EMBL/GenBank/DDBJ databases">
        <authorList>
            <person name="Nowell W R."/>
        </authorList>
    </citation>
    <scope>NUCLEOTIDE SEQUENCE</scope>
</reference>
<dbReference type="AlphaFoldDB" id="A0A8S2Y5Q4"/>
<evidence type="ECO:0000256" key="1">
    <source>
        <dbReference type="SAM" id="MobiDB-lite"/>
    </source>
</evidence>
<name>A0A8S2Y5Q4_9BILA</name>
<gene>
    <name evidence="2" type="ORF">SRO942_LOCUS46407</name>
</gene>
<evidence type="ECO:0000313" key="3">
    <source>
        <dbReference type="Proteomes" id="UP000681722"/>
    </source>
</evidence>
<protein>
    <submittedName>
        <fullName evidence="2">Uncharacterized protein</fullName>
    </submittedName>
</protein>
<organism evidence="2 3">
    <name type="scientific">Didymodactylos carnosus</name>
    <dbReference type="NCBI Taxonomy" id="1234261"/>
    <lineage>
        <taxon>Eukaryota</taxon>
        <taxon>Metazoa</taxon>
        <taxon>Spiralia</taxon>
        <taxon>Gnathifera</taxon>
        <taxon>Rotifera</taxon>
        <taxon>Eurotatoria</taxon>
        <taxon>Bdelloidea</taxon>
        <taxon>Philodinida</taxon>
        <taxon>Philodinidae</taxon>
        <taxon>Didymodactylos</taxon>
    </lineage>
</organism>
<sequence length="128" mass="15083">MYSDVCKEGMPLDFLHLNTSDWDNQDSSRPLPPINTSDWDHEFRREPFDVPFARLDHQLQNKPPVKQIVLEREAGQLLTDEQVLQQLKEKEERALKAKRVTTRTLKRPTAKTKQKKILTTIHDMFESE</sequence>
<comment type="caution">
    <text evidence="2">The sequence shown here is derived from an EMBL/GenBank/DDBJ whole genome shotgun (WGS) entry which is preliminary data.</text>
</comment>
<feature type="region of interest" description="Disordered" evidence="1">
    <location>
        <begin position="21"/>
        <end position="40"/>
    </location>
</feature>
<dbReference type="EMBL" id="CAJOBC010112689">
    <property type="protein sequence ID" value="CAF4536369.1"/>
    <property type="molecule type" value="Genomic_DNA"/>
</dbReference>